<evidence type="ECO:0000313" key="6">
    <source>
        <dbReference type="EMBL" id="WOK95112.1"/>
    </source>
</evidence>
<dbReference type="Proteomes" id="UP001327560">
    <property type="component" value="Chromosome 1"/>
</dbReference>
<sequence>MGKSGGRKKKNAAPAPAPSPLQPPPPPPPTTASSNGVVEIDMSLLLKRAHELKEEGNRLFQAKDYAGALRQYETALKLTPRGHPDRAVFHSNRAACLMQMRPVDHEAVAAECSLALQAQPGFPRALLRRARALEALRRYDLALQDVHALLAQDPSHQDALDLSRRLRAAIAPALPSAVDPGSRPSPAALGASAVRVGAPVAGLGPCLPARPKKSSPPPQPSTTASKPHVSSQNHHSHSSPGLPNGSQTKSSPHIISKPSNEASSQAPAVLSPTDSSRPIVKLEPSLGSVVSRWRPLKLVYDHDIRLAQMPANCSFKTLRDIVTNRFPSSKSVLIKYKDADGDLVTVTSTAELRLAESCVDELNKKDKQEGSGMDKDDKLQLLRLHIVEVNPEQEPVIQEEEKFLEDEGLIKTDQSVSDSLNGDSVAEAVDTEATKTSTETEEAAKDKGGEADKACGHPECKEVEIDDWLFEFAQLFRNQIGIDPDAHLDLHELGMELCSEALEETVTGEVAQGLFDIAAAKFQEVAALAFFNWGNVHMCAARKRIPLDESSSEEVMGAQLQTAYDWVRERYALAGQKYEEALQIKPDFYEGLLALGQQQFETAKLHWSFALAKKLDLSIWDSSETIRLFNSAEEKMKAATEMWEKVEEQRINELKGLGKNKEDELLKKRKKQRAVDGHGELSADEAAEQAAGMRSQIHLFWGNMLFERSQVEFKLGFNDWKKNLDAAVERFKLAGASEGDISTVIKKHSSNEKIEECDEKKMTSPSTETLVSNSDEDKYMLEN</sequence>
<keyword evidence="7" id="KW-1185">Reference proteome</keyword>
<evidence type="ECO:0000259" key="5">
    <source>
        <dbReference type="PROSITE" id="PS51745"/>
    </source>
</evidence>
<dbReference type="SMART" id="SM00028">
    <property type="entry name" value="TPR"/>
    <property type="match status" value="2"/>
</dbReference>
<keyword evidence="1" id="KW-0677">Repeat</keyword>
<feature type="region of interest" description="Disordered" evidence="4">
    <location>
        <begin position="1"/>
        <end position="35"/>
    </location>
</feature>
<dbReference type="Pfam" id="PF00564">
    <property type="entry name" value="PB1"/>
    <property type="match status" value="1"/>
</dbReference>
<feature type="region of interest" description="Disordered" evidence="4">
    <location>
        <begin position="204"/>
        <end position="280"/>
    </location>
</feature>
<feature type="compositionally biased region" description="Polar residues" evidence="4">
    <location>
        <begin position="763"/>
        <end position="773"/>
    </location>
</feature>
<feature type="compositionally biased region" description="Pro residues" evidence="4">
    <location>
        <begin position="15"/>
        <end position="30"/>
    </location>
</feature>
<accession>A0AAQ3JS91</accession>
<dbReference type="CDD" id="cd05992">
    <property type="entry name" value="PB1"/>
    <property type="match status" value="1"/>
</dbReference>
<feature type="domain" description="PB1" evidence="5">
    <location>
        <begin position="293"/>
        <end position="367"/>
    </location>
</feature>
<dbReference type="SUPFAM" id="SSF48452">
    <property type="entry name" value="TPR-like"/>
    <property type="match status" value="1"/>
</dbReference>
<dbReference type="InterPro" id="IPR011990">
    <property type="entry name" value="TPR-like_helical_dom_sf"/>
</dbReference>
<reference evidence="6 7" key="1">
    <citation type="submission" date="2023-10" db="EMBL/GenBank/DDBJ databases">
        <title>Chromosome-scale genome assembly provides insights into flower coloration mechanisms of Canna indica.</title>
        <authorList>
            <person name="Li C."/>
        </authorList>
    </citation>
    <scope>NUCLEOTIDE SEQUENCE [LARGE SCALE GENOMIC DNA]</scope>
    <source>
        <tissue evidence="6">Flower</tissue>
    </source>
</reference>
<dbReference type="InterPro" id="IPR044517">
    <property type="entry name" value="PHOX1-4"/>
</dbReference>
<feature type="compositionally biased region" description="Basic residues" evidence="4">
    <location>
        <begin position="1"/>
        <end position="11"/>
    </location>
</feature>
<feature type="compositionally biased region" description="Basic and acidic residues" evidence="4">
    <location>
        <begin position="749"/>
        <end position="762"/>
    </location>
</feature>
<dbReference type="PANTHER" id="PTHR46183">
    <property type="entry name" value="PROTEIN CLMP1"/>
    <property type="match status" value="1"/>
</dbReference>
<dbReference type="SMART" id="SM00666">
    <property type="entry name" value="PB1"/>
    <property type="match status" value="1"/>
</dbReference>
<dbReference type="PROSITE" id="PS50005">
    <property type="entry name" value="TPR"/>
    <property type="match status" value="1"/>
</dbReference>
<evidence type="ECO:0000256" key="1">
    <source>
        <dbReference type="ARBA" id="ARBA00022737"/>
    </source>
</evidence>
<feature type="region of interest" description="Disordered" evidence="4">
    <location>
        <begin position="428"/>
        <end position="454"/>
    </location>
</feature>
<dbReference type="InterPro" id="IPR019734">
    <property type="entry name" value="TPR_rpt"/>
</dbReference>
<evidence type="ECO:0000313" key="7">
    <source>
        <dbReference type="Proteomes" id="UP001327560"/>
    </source>
</evidence>
<evidence type="ECO:0000256" key="3">
    <source>
        <dbReference type="PROSITE-ProRule" id="PRU00339"/>
    </source>
</evidence>
<evidence type="ECO:0000256" key="4">
    <source>
        <dbReference type="SAM" id="MobiDB-lite"/>
    </source>
</evidence>
<protein>
    <recommendedName>
        <fullName evidence="5">PB1 domain-containing protein</fullName>
    </recommendedName>
</protein>
<name>A0AAQ3JS91_9LILI</name>
<feature type="compositionally biased region" description="Polar residues" evidence="4">
    <location>
        <begin position="244"/>
        <end position="276"/>
    </location>
</feature>
<feature type="compositionally biased region" description="Basic and acidic residues" evidence="4">
    <location>
        <begin position="442"/>
        <end position="454"/>
    </location>
</feature>
<feature type="repeat" description="TPR" evidence="3">
    <location>
        <begin position="49"/>
        <end position="82"/>
    </location>
</feature>
<dbReference type="PROSITE" id="PS51745">
    <property type="entry name" value="PB1"/>
    <property type="match status" value="1"/>
</dbReference>
<evidence type="ECO:0000256" key="2">
    <source>
        <dbReference type="ARBA" id="ARBA00022803"/>
    </source>
</evidence>
<proteinExistence type="predicted"/>
<feature type="compositionally biased region" description="Low complexity" evidence="4">
    <location>
        <begin position="221"/>
        <end position="233"/>
    </location>
</feature>
<dbReference type="SUPFAM" id="SSF54277">
    <property type="entry name" value="CAD &amp; PB1 domains"/>
    <property type="match status" value="1"/>
</dbReference>
<dbReference type="InterPro" id="IPR053793">
    <property type="entry name" value="PB1-like"/>
</dbReference>
<dbReference type="AlphaFoldDB" id="A0AAQ3JS91"/>
<dbReference type="EMBL" id="CP136890">
    <property type="protein sequence ID" value="WOK95112.1"/>
    <property type="molecule type" value="Genomic_DNA"/>
</dbReference>
<dbReference type="Gene3D" id="3.10.20.90">
    <property type="entry name" value="Phosphatidylinositol 3-kinase Catalytic Subunit, Chain A, domain 1"/>
    <property type="match status" value="1"/>
</dbReference>
<organism evidence="6 7">
    <name type="scientific">Canna indica</name>
    <name type="common">Indian-shot</name>
    <dbReference type="NCBI Taxonomy" id="4628"/>
    <lineage>
        <taxon>Eukaryota</taxon>
        <taxon>Viridiplantae</taxon>
        <taxon>Streptophyta</taxon>
        <taxon>Embryophyta</taxon>
        <taxon>Tracheophyta</taxon>
        <taxon>Spermatophyta</taxon>
        <taxon>Magnoliopsida</taxon>
        <taxon>Liliopsida</taxon>
        <taxon>Zingiberales</taxon>
        <taxon>Cannaceae</taxon>
        <taxon>Canna</taxon>
    </lineage>
</organism>
<feature type="region of interest" description="Disordered" evidence="4">
    <location>
        <begin position="746"/>
        <end position="783"/>
    </location>
</feature>
<dbReference type="InterPro" id="IPR000270">
    <property type="entry name" value="PB1_dom"/>
</dbReference>
<keyword evidence="2 3" id="KW-0802">TPR repeat</keyword>
<dbReference type="Gene3D" id="1.25.40.10">
    <property type="entry name" value="Tetratricopeptide repeat domain"/>
    <property type="match status" value="1"/>
</dbReference>
<gene>
    <name evidence="6" type="ORF">Cni_G03819</name>
</gene>
<dbReference type="PANTHER" id="PTHR46183:SF8">
    <property type="entry name" value="PROTEIN CLMP1"/>
    <property type="match status" value="1"/>
</dbReference>